<name>A0A317F7G5_9PROT</name>
<feature type="compositionally biased region" description="Basic and acidic residues" evidence="1">
    <location>
        <begin position="1"/>
        <end position="17"/>
    </location>
</feature>
<dbReference type="Proteomes" id="UP000245765">
    <property type="component" value="Unassembled WGS sequence"/>
</dbReference>
<dbReference type="EMBL" id="QGNA01000009">
    <property type="protein sequence ID" value="PWS33997.1"/>
    <property type="molecule type" value="Genomic_DNA"/>
</dbReference>
<evidence type="ECO:0000313" key="4">
    <source>
        <dbReference type="Proteomes" id="UP000245765"/>
    </source>
</evidence>
<dbReference type="RefSeq" id="WP_109873658.1">
    <property type="nucleotide sequence ID" value="NZ_QGNA01000009.1"/>
</dbReference>
<protein>
    <submittedName>
        <fullName evidence="3">Uncharacterized protein</fullName>
    </submittedName>
</protein>
<keyword evidence="2" id="KW-1133">Transmembrane helix</keyword>
<keyword evidence="2" id="KW-0472">Membrane</keyword>
<evidence type="ECO:0000256" key="1">
    <source>
        <dbReference type="SAM" id="MobiDB-lite"/>
    </source>
</evidence>
<sequence>MDGKRQRPDRKRLEPPTHAEAAAAHRSGRRLVIGGIGAIGALLAGLVVGIPALFPDAQPKQRFDNRRIIPPLLRARMELRRPGGREADQRGTLPGDLDEQEALLVLSRVEMRDWNLSVETPAQREMLEVTSYLADDIWRAAQVRVAVVPVGGAPDARLIAAQGNTAWVWADQLVAAGPGFMGKTLDQAELARLNPELDLDRPGLRGRLSLAEALVLDGTASGRGGFAFDPATRIAHRRSDPRDAPLPPLFRAAAFAGPALAREGRVGATWFGLLPAEMAISGAVAAQDAGGAFLPPMPEPGPMRLWRGRVRDGGGAADVLEVAEPVAGVAPLPAGGLLVEAPGRLLAPADPPSILLAQIGAVGGMEEWVRRIRPDGTTLWEATLPTAEHIAFAMTEPGRLWLLATPDRLSQTLHAIALADGRILRSRPVA</sequence>
<organism evidence="3 4">
    <name type="scientific">Falsiroseomonas bella</name>
    <dbReference type="NCBI Taxonomy" id="2184016"/>
    <lineage>
        <taxon>Bacteria</taxon>
        <taxon>Pseudomonadati</taxon>
        <taxon>Pseudomonadota</taxon>
        <taxon>Alphaproteobacteria</taxon>
        <taxon>Acetobacterales</taxon>
        <taxon>Roseomonadaceae</taxon>
        <taxon>Falsiroseomonas</taxon>
    </lineage>
</organism>
<dbReference type="OrthoDB" id="9818389at2"/>
<dbReference type="AlphaFoldDB" id="A0A317F7G5"/>
<accession>A0A317F7G5</accession>
<keyword evidence="4" id="KW-1185">Reference proteome</keyword>
<proteinExistence type="predicted"/>
<keyword evidence="2" id="KW-0812">Transmembrane</keyword>
<feature type="transmembrane region" description="Helical" evidence="2">
    <location>
        <begin position="31"/>
        <end position="54"/>
    </location>
</feature>
<evidence type="ECO:0000313" key="3">
    <source>
        <dbReference type="EMBL" id="PWS33997.1"/>
    </source>
</evidence>
<comment type="caution">
    <text evidence="3">The sequence shown here is derived from an EMBL/GenBank/DDBJ whole genome shotgun (WGS) entry which is preliminary data.</text>
</comment>
<gene>
    <name evidence="3" type="ORF">DFH01_27050</name>
</gene>
<evidence type="ECO:0000256" key="2">
    <source>
        <dbReference type="SAM" id="Phobius"/>
    </source>
</evidence>
<feature type="region of interest" description="Disordered" evidence="1">
    <location>
        <begin position="1"/>
        <end position="23"/>
    </location>
</feature>
<reference evidence="4" key="1">
    <citation type="submission" date="2018-05" db="EMBL/GenBank/DDBJ databases">
        <authorList>
            <person name="Du Z."/>
            <person name="Wang X."/>
        </authorList>
    </citation>
    <scope>NUCLEOTIDE SEQUENCE [LARGE SCALE GENOMIC DNA]</scope>
    <source>
        <strain evidence="4">CQN31</strain>
    </source>
</reference>